<sequence length="190" mass="21333">MGQALSCACLEHMPMESTHDTNINNERLEVLKKGNKFMRNAYLGLTQQELFVNLSENTSAIQWKTENTWTTAEKGEIDLTSQVKKFKSTGDTGIQVIGLDNNVLLEIKAEETSIRDQWMVCLTELLHSWADHPESRPKSTVTAEGTTNKAEYFKNREQEILAREKASAERKAKYAAGGMKYTAAAMANRA</sequence>
<proteinExistence type="predicted"/>
<protein>
    <recommendedName>
        <fullName evidence="2">PH domain-containing protein</fullName>
    </recommendedName>
</protein>
<evidence type="ECO:0008006" key="2">
    <source>
        <dbReference type="Google" id="ProtNLM"/>
    </source>
</evidence>
<accession>A0A7S3M205</accession>
<gene>
    <name evidence="1" type="ORF">SELO1098_LOCUS6115</name>
</gene>
<evidence type="ECO:0000313" key="1">
    <source>
        <dbReference type="EMBL" id="CAE0277285.1"/>
    </source>
</evidence>
<dbReference type="AlphaFoldDB" id="A0A7S3M205"/>
<name>A0A7S3M205_9STRA</name>
<reference evidence="1" key="1">
    <citation type="submission" date="2021-01" db="EMBL/GenBank/DDBJ databases">
        <authorList>
            <person name="Corre E."/>
            <person name="Pelletier E."/>
            <person name="Niang G."/>
            <person name="Scheremetjew M."/>
            <person name="Finn R."/>
            <person name="Kale V."/>
            <person name="Holt S."/>
            <person name="Cochrane G."/>
            <person name="Meng A."/>
            <person name="Brown T."/>
            <person name="Cohen L."/>
        </authorList>
    </citation>
    <scope>NUCLEOTIDE SEQUENCE</scope>
    <source>
        <strain evidence="1">CCAP 955/1</strain>
    </source>
</reference>
<organism evidence="1">
    <name type="scientific">Spumella elongata</name>
    <dbReference type="NCBI Taxonomy" id="89044"/>
    <lineage>
        <taxon>Eukaryota</taxon>
        <taxon>Sar</taxon>
        <taxon>Stramenopiles</taxon>
        <taxon>Ochrophyta</taxon>
        <taxon>Chrysophyceae</taxon>
        <taxon>Chromulinales</taxon>
        <taxon>Chromulinaceae</taxon>
        <taxon>Spumella</taxon>
    </lineage>
</organism>
<dbReference type="EMBL" id="HBIC01012253">
    <property type="protein sequence ID" value="CAE0277285.1"/>
    <property type="molecule type" value="Transcribed_RNA"/>
</dbReference>